<dbReference type="KEGG" id="bbel:109465826"/>
<feature type="compositionally biased region" description="Polar residues" evidence="1">
    <location>
        <begin position="695"/>
        <end position="708"/>
    </location>
</feature>
<evidence type="ECO:0000259" key="3">
    <source>
        <dbReference type="Pfam" id="PF03372"/>
    </source>
</evidence>
<dbReference type="Gene3D" id="3.60.10.10">
    <property type="entry name" value="Endonuclease/exonuclease/phosphatase"/>
    <property type="match status" value="1"/>
</dbReference>
<feature type="compositionally biased region" description="Basic and acidic residues" evidence="1">
    <location>
        <begin position="709"/>
        <end position="725"/>
    </location>
</feature>
<name>A0A6P4YNR1_BRABE</name>
<accession>A0A6P4YNR1</accession>
<dbReference type="PANTHER" id="PTHR19446">
    <property type="entry name" value="REVERSE TRANSCRIPTASES"/>
    <property type="match status" value="1"/>
</dbReference>
<dbReference type="GO" id="GO:0003824">
    <property type="term" value="F:catalytic activity"/>
    <property type="evidence" value="ECO:0007669"/>
    <property type="project" value="InterPro"/>
</dbReference>
<gene>
    <name evidence="5" type="primary">LOC109465826</name>
</gene>
<dbReference type="Pfam" id="PF03372">
    <property type="entry name" value="Exo_endo_phos"/>
    <property type="match status" value="1"/>
</dbReference>
<protein>
    <submittedName>
        <fullName evidence="5">Uncharacterized protein LOC109465826</fullName>
    </submittedName>
</protein>
<dbReference type="AlphaFoldDB" id="A0A6P4YNR1"/>
<feature type="domain" description="Endonuclease/exonuclease/phosphatase" evidence="3">
    <location>
        <begin position="14"/>
        <end position="248"/>
    </location>
</feature>
<dbReference type="Proteomes" id="UP000515135">
    <property type="component" value="Unplaced"/>
</dbReference>
<sequence>MCQFLSAKGETKIGTWNVRTLYQTGKMAQLLKEFEEYQLNILGISEMRWTGSGKLCSDGKTVLYSGHEDQHRRGVGMVLDKEASRALTGWKPVNDRIITARFQSRHGKTTIVQVYAPTEDADEVDKDDFYEQLQDTFDNIPSHDVKILMGDFNAQIDSNRQGFDGVVGPFGTAQKTSDNGERLLLFCNINSLNIGNTYFQHKVIHKKTWRSPNGTTQNEIDYVCINQRWRSSLLDVRVFRGADVGSDHHLLGARVRLRLKKLTVQKKVKPYAAEKLKDPEVSQQYKLELQNRFQLLQDMGPDLEDQWALFKETVTKSAEETIGRRRGSRKEQWIQGHTWELIDERKKTKGLRDRAKTEEEKEQTDHQYRDLDRQVKKSCRADKRHWLDKKSAEAEEAAKKNDSRTLYRLVRELSGNWNNSSVPVKDKSGKTLLTTEEQDQRWVEHFQETLNQPTPDTLYDFGTEETAEQLDVCEEPVRKEETEEAIKAMKSNKAAGLDEISAEMLKHGGDCTVEMLTRLMNRCWQEGQVPRDWQEGVIVKLPKKGDLSNCNNWRGSHSVIHPWKGILRSTPQKVEESCGLPVKRGTSWCCVRTEGGTTDFFNIITGVRQGCILSPFLFLITIDFVLRKTTGDGKEGIRWREESRLADLDFADDLALLSENNQGLQHLTTKLETSSGKVGLRVSSEKTKAMEVGNHTGQPRLNITVNNSQKKEGKAETHLAQDLPRRSKKGKHPLGGGGDSGR</sequence>
<dbReference type="InterPro" id="IPR005135">
    <property type="entry name" value="Endo/exonuclease/phosphatase"/>
</dbReference>
<evidence type="ECO:0000313" key="5">
    <source>
        <dbReference type="RefSeq" id="XP_019618826.1"/>
    </source>
</evidence>
<reference evidence="5" key="1">
    <citation type="submission" date="2025-08" db="UniProtKB">
        <authorList>
            <consortium name="RefSeq"/>
        </authorList>
    </citation>
    <scope>IDENTIFICATION</scope>
    <source>
        <tissue evidence="5">Gonad</tissue>
    </source>
</reference>
<dbReference type="OrthoDB" id="410381at2759"/>
<dbReference type="SUPFAM" id="SSF56219">
    <property type="entry name" value="DNase I-like"/>
    <property type="match status" value="1"/>
</dbReference>
<feature type="region of interest" description="Disordered" evidence="1">
    <location>
        <begin position="691"/>
        <end position="742"/>
    </location>
</feature>
<feature type="domain" description="Reverse transcriptase" evidence="2">
    <location>
        <begin position="590"/>
        <end position="691"/>
    </location>
</feature>
<evidence type="ECO:0000256" key="1">
    <source>
        <dbReference type="SAM" id="MobiDB-lite"/>
    </source>
</evidence>
<feature type="compositionally biased region" description="Gly residues" evidence="1">
    <location>
        <begin position="733"/>
        <end position="742"/>
    </location>
</feature>
<dbReference type="GeneID" id="109465826"/>
<dbReference type="InterPro" id="IPR036691">
    <property type="entry name" value="Endo/exonu/phosph_ase_sf"/>
</dbReference>
<proteinExistence type="predicted"/>
<organism evidence="4 5">
    <name type="scientific">Branchiostoma belcheri</name>
    <name type="common">Amphioxus</name>
    <dbReference type="NCBI Taxonomy" id="7741"/>
    <lineage>
        <taxon>Eukaryota</taxon>
        <taxon>Metazoa</taxon>
        <taxon>Chordata</taxon>
        <taxon>Cephalochordata</taxon>
        <taxon>Leptocardii</taxon>
        <taxon>Amphioxiformes</taxon>
        <taxon>Branchiostomatidae</taxon>
        <taxon>Branchiostoma</taxon>
    </lineage>
</organism>
<evidence type="ECO:0000313" key="4">
    <source>
        <dbReference type="Proteomes" id="UP000515135"/>
    </source>
</evidence>
<feature type="region of interest" description="Disordered" evidence="1">
    <location>
        <begin position="345"/>
        <end position="374"/>
    </location>
</feature>
<keyword evidence="4" id="KW-1185">Reference proteome</keyword>
<dbReference type="Pfam" id="PF00078">
    <property type="entry name" value="RVT_1"/>
    <property type="match status" value="1"/>
</dbReference>
<dbReference type="InterPro" id="IPR000477">
    <property type="entry name" value="RT_dom"/>
</dbReference>
<evidence type="ECO:0000259" key="2">
    <source>
        <dbReference type="Pfam" id="PF00078"/>
    </source>
</evidence>
<dbReference type="RefSeq" id="XP_019618826.1">
    <property type="nucleotide sequence ID" value="XM_019763267.1"/>
</dbReference>
<dbReference type="CDD" id="cd09076">
    <property type="entry name" value="L1-EN"/>
    <property type="match status" value="1"/>
</dbReference>